<dbReference type="HOGENOM" id="CLU_3396639_0_0_10"/>
<keyword evidence="2" id="KW-1185">Reference proteome</keyword>
<sequence length="31" mass="3715">MAKEIFIRSLVMRLRTLSWKVSLLKIPMSEH</sequence>
<proteinExistence type="predicted"/>
<name>F2IGG0_FLUTR</name>
<reference evidence="2" key="2">
    <citation type="submission" date="2011-02" db="EMBL/GenBank/DDBJ databases">
        <title>The complete genome of Fluviicola taffensis DSM 16823.</title>
        <authorList>
            <consortium name="US DOE Joint Genome Institute (JGI-PGF)"/>
            <person name="Lucas S."/>
            <person name="Copeland A."/>
            <person name="Lapidus A."/>
            <person name="Bruce D."/>
            <person name="Goodwin L."/>
            <person name="Pitluck S."/>
            <person name="Kyrpides N."/>
            <person name="Mavromatis K."/>
            <person name="Ivanova N."/>
            <person name="Mikhailova N."/>
            <person name="Pagani I."/>
            <person name="Chertkov O."/>
            <person name="Detter J.C."/>
            <person name="Han C."/>
            <person name="Tapia R."/>
            <person name="Land M."/>
            <person name="Hauser L."/>
            <person name="Markowitz V."/>
            <person name="Cheng J.-F."/>
            <person name="Hugenholtz P."/>
            <person name="Woyke T."/>
            <person name="Wu D."/>
            <person name="Tindall B."/>
            <person name="Pomrenke H.G."/>
            <person name="Brambilla E."/>
            <person name="Klenk H.-P."/>
            <person name="Eisen J.A."/>
        </authorList>
    </citation>
    <scope>NUCLEOTIDE SEQUENCE [LARGE SCALE GENOMIC DNA]</scope>
    <source>
        <strain evidence="2">DSM 16823 / RW262 / RW262</strain>
    </source>
</reference>
<dbReference type="EMBL" id="CP002542">
    <property type="protein sequence ID" value="AEA42566.1"/>
    <property type="molecule type" value="Genomic_DNA"/>
</dbReference>
<gene>
    <name evidence="1" type="ordered locus">Fluta_0561</name>
</gene>
<dbReference type="AlphaFoldDB" id="F2IGG0"/>
<evidence type="ECO:0000313" key="2">
    <source>
        <dbReference type="Proteomes" id="UP000007463"/>
    </source>
</evidence>
<dbReference type="KEGG" id="fte:Fluta_0561"/>
<reference evidence="1 2" key="1">
    <citation type="journal article" date="2011" name="Stand. Genomic Sci.">
        <title>Complete genome sequence of the gliding freshwater bacterium Fluviicola taffensis type strain (RW262).</title>
        <authorList>
            <person name="Woyke T."/>
            <person name="Chertkov O."/>
            <person name="Lapidus A."/>
            <person name="Nolan M."/>
            <person name="Lucas S."/>
            <person name="Del Rio T.G."/>
            <person name="Tice H."/>
            <person name="Cheng J.F."/>
            <person name="Tapia R."/>
            <person name="Han C."/>
            <person name="Goodwin L."/>
            <person name="Pitluck S."/>
            <person name="Liolios K."/>
            <person name="Pagani I."/>
            <person name="Ivanova N."/>
            <person name="Huntemann M."/>
            <person name="Mavromatis K."/>
            <person name="Mikhailova N."/>
            <person name="Pati A."/>
            <person name="Chen A."/>
            <person name="Palaniappan K."/>
            <person name="Land M."/>
            <person name="Hauser L."/>
            <person name="Brambilla E.M."/>
            <person name="Rohde M."/>
            <person name="Mwirichia R."/>
            <person name="Sikorski J."/>
            <person name="Tindall B.J."/>
            <person name="Goker M."/>
            <person name="Bristow J."/>
            <person name="Eisen J.A."/>
            <person name="Markowitz V."/>
            <person name="Hugenholtz P."/>
            <person name="Klenk H.P."/>
            <person name="Kyrpides N.C."/>
        </authorList>
    </citation>
    <scope>NUCLEOTIDE SEQUENCE [LARGE SCALE GENOMIC DNA]</scope>
    <source>
        <strain evidence="2">DSM 16823 / RW262 / RW262</strain>
    </source>
</reference>
<organism evidence="1 2">
    <name type="scientific">Fluviicola taffensis (strain DSM 16823 / NCIMB 13979 / RW262)</name>
    <dbReference type="NCBI Taxonomy" id="755732"/>
    <lineage>
        <taxon>Bacteria</taxon>
        <taxon>Pseudomonadati</taxon>
        <taxon>Bacteroidota</taxon>
        <taxon>Flavobacteriia</taxon>
        <taxon>Flavobacteriales</taxon>
        <taxon>Crocinitomicaceae</taxon>
        <taxon>Fluviicola</taxon>
    </lineage>
</organism>
<dbReference type="Proteomes" id="UP000007463">
    <property type="component" value="Chromosome"/>
</dbReference>
<evidence type="ECO:0000313" key="1">
    <source>
        <dbReference type="EMBL" id="AEA42566.1"/>
    </source>
</evidence>
<accession>F2IGG0</accession>
<protein>
    <submittedName>
        <fullName evidence="1">Uncharacterized protein</fullName>
    </submittedName>
</protein>